<dbReference type="InterPro" id="IPR001173">
    <property type="entry name" value="Glyco_trans_2-like"/>
</dbReference>
<dbReference type="GO" id="GO:0030246">
    <property type="term" value="F:carbohydrate binding"/>
    <property type="evidence" value="ECO:0007669"/>
    <property type="project" value="UniProtKB-KW"/>
</dbReference>
<keyword evidence="7 16" id="KW-0812">Transmembrane</keyword>
<evidence type="ECO:0000256" key="10">
    <source>
        <dbReference type="ARBA" id="ARBA00022968"/>
    </source>
</evidence>
<evidence type="ECO:0000256" key="1">
    <source>
        <dbReference type="ARBA" id="ARBA00001936"/>
    </source>
</evidence>
<evidence type="ECO:0000256" key="5">
    <source>
        <dbReference type="ARBA" id="ARBA00022676"/>
    </source>
</evidence>
<evidence type="ECO:0000256" key="6">
    <source>
        <dbReference type="ARBA" id="ARBA00022679"/>
    </source>
</evidence>
<dbReference type="SMART" id="SM00458">
    <property type="entry name" value="RICIN"/>
    <property type="match status" value="1"/>
</dbReference>
<protein>
    <recommendedName>
        <fullName evidence="16">Polypeptide N-acetylgalactosaminyltransferase</fullName>
        <ecNumber evidence="16">2.4.1.-</ecNumber>
    </recommendedName>
    <alternativeName>
        <fullName evidence="16">Protein-UDP acetylgalactosaminyltransferase</fullName>
    </alternativeName>
</protein>
<organism evidence="18 19">
    <name type="scientific">Brassicogethes aeneus</name>
    <name type="common">Rape pollen beetle</name>
    <name type="synonym">Meligethes aeneus</name>
    <dbReference type="NCBI Taxonomy" id="1431903"/>
    <lineage>
        <taxon>Eukaryota</taxon>
        <taxon>Metazoa</taxon>
        <taxon>Ecdysozoa</taxon>
        <taxon>Arthropoda</taxon>
        <taxon>Hexapoda</taxon>
        <taxon>Insecta</taxon>
        <taxon>Pterygota</taxon>
        <taxon>Neoptera</taxon>
        <taxon>Endopterygota</taxon>
        <taxon>Coleoptera</taxon>
        <taxon>Polyphaga</taxon>
        <taxon>Cucujiformia</taxon>
        <taxon>Nitidulidae</taxon>
        <taxon>Meligethinae</taxon>
        <taxon>Brassicogethes</taxon>
    </lineage>
</organism>
<evidence type="ECO:0000256" key="16">
    <source>
        <dbReference type="RuleBase" id="RU361242"/>
    </source>
</evidence>
<reference evidence="18" key="1">
    <citation type="submission" date="2021-12" db="EMBL/GenBank/DDBJ databases">
        <authorList>
            <person name="King R."/>
        </authorList>
    </citation>
    <scope>NUCLEOTIDE SEQUENCE</scope>
</reference>
<dbReference type="Gene3D" id="3.90.550.10">
    <property type="entry name" value="Spore Coat Polysaccharide Biosynthesis Protein SpsA, Chain A"/>
    <property type="match status" value="1"/>
</dbReference>
<evidence type="ECO:0000256" key="12">
    <source>
        <dbReference type="ARBA" id="ARBA00023034"/>
    </source>
</evidence>
<comment type="cofactor">
    <cofactor evidence="1 16">
        <name>Mn(2+)</name>
        <dbReference type="ChEBI" id="CHEBI:29035"/>
    </cofactor>
</comment>
<evidence type="ECO:0000256" key="13">
    <source>
        <dbReference type="ARBA" id="ARBA00023136"/>
    </source>
</evidence>
<evidence type="ECO:0000256" key="3">
    <source>
        <dbReference type="ARBA" id="ARBA00004922"/>
    </source>
</evidence>
<dbReference type="PANTHER" id="PTHR11675:SF118">
    <property type="entry name" value="POLYPEPTIDE N-ACETYLGALACTOSAMINYLTRANSFERASE 3"/>
    <property type="match status" value="1"/>
</dbReference>
<proteinExistence type="inferred from homology"/>
<evidence type="ECO:0000256" key="11">
    <source>
        <dbReference type="ARBA" id="ARBA00022989"/>
    </source>
</evidence>
<keyword evidence="5 16" id="KW-0328">Glycosyltransferase</keyword>
<evidence type="ECO:0000256" key="9">
    <source>
        <dbReference type="ARBA" id="ARBA00022734"/>
    </source>
</evidence>
<dbReference type="SUPFAM" id="SSF53448">
    <property type="entry name" value="Nucleotide-diphospho-sugar transferases"/>
    <property type="match status" value="1"/>
</dbReference>
<dbReference type="GO" id="GO:0006493">
    <property type="term" value="P:protein O-linked glycosylation"/>
    <property type="evidence" value="ECO:0007669"/>
    <property type="project" value="TreeGrafter"/>
</dbReference>
<comment type="similarity">
    <text evidence="4 16">Belongs to the glycosyltransferase 2 family. GalNAc-T subfamily.</text>
</comment>
<sequence length="603" mass="69824">MVVAPLRKCKKILPLILFFVLLAIVAIWRKHDKKSMDIYPKHIFRENNQEEYIDKHGIKVVVGHYVGNPVNKIPNATYDMINTNRFNPMPNAGKNGNPVVIEPKDLLEMQQLFQINRFNLMASDKMPLNRSLPDYRRKKCQFLFGDYKSYSKTSVIIVFHNEAWSTLLRTVWSVINRSPVELVEEILLVDDASERDFLRKPLDDYISTLPVPTKIIRSFERIGLIKARLKGALEAKGEILTFLDAHCECTKGWLEPLLSVIKNDSTSVVCPVIDIINDDSFAYVKSFELHWGAFNWNLQFRWYTLGGKEMKLRKNDATQPFNSPTMAGGLFAINKKYFFDVGAYDENMNVWGGENLEMSFRVWQCGGKIQIAPCSHVGHIFRKSSPYSFPGGIDKTLFANLARVALVWMDEWSNFYFKFNEKARQVKDEQNITSRLQLKNKLKCKNFEWYLDNIWPSHFFPKKDRFFGRIRNKGQDLCLIKPDKRGLSNQPMGIAKIDTCLKDEVALEMFVMTPEGFIMTDDSICLDAPERVVIGPSKVRIMACSGYSRQQWKYDKKTQELFHLTNHKCLDVSNSKSFTEGLILTDCNGSESQKWIFEDVPWR</sequence>
<dbReference type="EMBL" id="OV121140">
    <property type="protein sequence ID" value="CAH0564478.1"/>
    <property type="molecule type" value="Genomic_DNA"/>
</dbReference>
<dbReference type="EC" id="2.4.1.-" evidence="16"/>
<dbReference type="Pfam" id="PF00652">
    <property type="entry name" value="Ricin_B_lectin"/>
    <property type="match status" value="1"/>
</dbReference>
<dbReference type="InterPro" id="IPR045885">
    <property type="entry name" value="GalNAc-T"/>
</dbReference>
<evidence type="ECO:0000256" key="15">
    <source>
        <dbReference type="ARBA" id="ARBA00023211"/>
    </source>
</evidence>
<keyword evidence="6 16" id="KW-0808">Transferase</keyword>
<keyword evidence="11 16" id="KW-1133">Transmembrane helix</keyword>
<evidence type="ECO:0000256" key="14">
    <source>
        <dbReference type="ARBA" id="ARBA00023157"/>
    </source>
</evidence>
<dbReference type="CDD" id="cd02510">
    <property type="entry name" value="pp-GalNAc-T"/>
    <property type="match status" value="1"/>
</dbReference>
<dbReference type="SUPFAM" id="SSF50370">
    <property type="entry name" value="Ricin B-like lectins"/>
    <property type="match status" value="1"/>
</dbReference>
<keyword evidence="19" id="KW-1185">Reference proteome</keyword>
<evidence type="ECO:0000313" key="19">
    <source>
        <dbReference type="Proteomes" id="UP001154078"/>
    </source>
</evidence>
<gene>
    <name evidence="18" type="ORF">MELIAE_LOCUS13020</name>
</gene>
<dbReference type="AlphaFoldDB" id="A0A9P0FQ32"/>
<evidence type="ECO:0000256" key="4">
    <source>
        <dbReference type="ARBA" id="ARBA00005680"/>
    </source>
</evidence>
<evidence type="ECO:0000256" key="7">
    <source>
        <dbReference type="ARBA" id="ARBA00022692"/>
    </source>
</evidence>
<keyword evidence="13 16" id="KW-0472">Membrane</keyword>
<evidence type="ECO:0000259" key="17">
    <source>
        <dbReference type="SMART" id="SM00458"/>
    </source>
</evidence>
<dbReference type="GO" id="GO:0004653">
    <property type="term" value="F:polypeptide N-acetylgalactosaminyltransferase activity"/>
    <property type="evidence" value="ECO:0007669"/>
    <property type="project" value="UniProtKB-ARBA"/>
</dbReference>
<dbReference type="InterPro" id="IPR000772">
    <property type="entry name" value="Ricin_B_lectin"/>
</dbReference>
<evidence type="ECO:0000313" key="18">
    <source>
        <dbReference type="EMBL" id="CAH0564478.1"/>
    </source>
</evidence>
<keyword evidence="15 16" id="KW-0464">Manganese</keyword>
<dbReference type="FunFam" id="3.90.550.10:FF:000021">
    <property type="entry name" value="Polypeptide N-acetylgalactosaminyltransferase"/>
    <property type="match status" value="1"/>
</dbReference>
<evidence type="ECO:0000256" key="2">
    <source>
        <dbReference type="ARBA" id="ARBA00004323"/>
    </source>
</evidence>
<feature type="transmembrane region" description="Helical" evidence="16">
    <location>
        <begin position="12"/>
        <end position="28"/>
    </location>
</feature>
<dbReference type="PROSITE" id="PS50231">
    <property type="entry name" value="RICIN_B_LECTIN"/>
    <property type="match status" value="1"/>
</dbReference>
<dbReference type="GO" id="GO:0000139">
    <property type="term" value="C:Golgi membrane"/>
    <property type="evidence" value="ECO:0007669"/>
    <property type="project" value="UniProtKB-SubCell"/>
</dbReference>
<dbReference type="OrthoDB" id="330637at2759"/>
<keyword evidence="12 16" id="KW-0333">Golgi apparatus</keyword>
<keyword evidence="8" id="KW-0479">Metal-binding</keyword>
<comment type="subcellular location">
    <subcellularLocation>
        <location evidence="2 16">Golgi apparatus membrane</location>
        <topology evidence="2 16">Single-pass type II membrane protein</topology>
    </subcellularLocation>
</comment>
<dbReference type="GO" id="GO:0046872">
    <property type="term" value="F:metal ion binding"/>
    <property type="evidence" value="ECO:0007669"/>
    <property type="project" value="UniProtKB-KW"/>
</dbReference>
<dbReference type="Proteomes" id="UP001154078">
    <property type="component" value="Chromosome 9"/>
</dbReference>
<comment type="pathway">
    <text evidence="3 16">Protein modification; protein glycosylation.</text>
</comment>
<dbReference type="InterPro" id="IPR035992">
    <property type="entry name" value="Ricin_B-like_lectins"/>
</dbReference>
<dbReference type="PANTHER" id="PTHR11675">
    <property type="entry name" value="N-ACETYLGALACTOSAMINYLTRANSFERASE"/>
    <property type="match status" value="1"/>
</dbReference>
<accession>A0A9P0FQ32</accession>
<feature type="domain" description="Ricin B lectin" evidence="17">
    <location>
        <begin position="464"/>
        <end position="598"/>
    </location>
</feature>
<dbReference type="Pfam" id="PF00535">
    <property type="entry name" value="Glycos_transf_2"/>
    <property type="match status" value="1"/>
</dbReference>
<keyword evidence="9 16" id="KW-0430">Lectin</keyword>
<evidence type="ECO:0000256" key="8">
    <source>
        <dbReference type="ARBA" id="ARBA00022723"/>
    </source>
</evidence>
<dbReference type="InterPro" id="IPR029044">
    <property type="entry name" value="Nucleotide-diphossugar_trans"/>
</dbReference>
<keyword evidence="14 16" id="KW-1015">Disulfide bond</keyword>
<dbReference type="Gene3D" id="2.80.10.50">
    <property type="match status" value="1"/>
</dbReference>
<keyword evidence="10" id="KW-0735">Signal-anchor</keyword>
<name>A0A9P0FQ32_BRAAE</name>